<sequence>MKYIQIVLFLLISGFASAQGFTITGTIQLEKTPVEGATISLLPLDIKTASTSGGAFQFTKIQSGTYQLVVTYVGARQHTQEVIITSKDISLTINLLLDNTLLKEVVVKDASEQVSGNLRQIEGIAIYAGKKTEVINLVNINANLATNNARQVYSRIPGLNIWEYDGGGLQLGIGGRGLNPSRVSNFNTRQNGYDISADALGYPESYYTPPNEAVEKIEIIRGLLACSMAPSLADSLIFNSKKVRKTNPSRW</sequence>
<dbReference type="Gene3D" id="2.60.40.1120">
    <property type="entry name" value="Carboxypeptidase-like, regulatory domain"/>
    <property type="match status" value="1"/>
</dbReference>
<dbReference type="AlphaFoldDB" id="A0A6C0GC20"/>
<evidence type="ECO:0000313" key="4">
    <source>
        <dbReference type="Proteomes" id="UP000480178"/>
    </source>
</evidence>
<dbReference type="GO" id="GO:0004180">
    <property type="term" value="F:carboxypeptidase activity"/>
    <property type="evidence" value="ECO:0007669"/>
    <property type="project" value="UniProtKB-KW"/>
</dbReference>
<dbReference type="SUPFAM" id="SSF49464">
    <property type="entry name" value="Carboxypeptidase regulatory domain-like"/>
    <property type="match status" value="1"/>
</dbReference>
<evidence type="ECO:0000313" key="3">
    <source>
        <dbReference type="EMBL" id="QHT65437.1"/>
    </source>
</evidence>
<dbReference type="Pfam" id="PF07715">
    <property type="entry name" value="Plug"/>
    <property type="match status" value="1"/>
</dbReference>
<dbReference type="RefSeq" id="WP_162441524.1">
    <property type="nucleotide sequence ID" value="NZ_CP048222.1"/>
</dbReference>
<feature type="chain" id="PRO_5025458148" evidence="1">
    <location>
        <begin position="19"/>
        <end position="251"/>
    </location>
</feature>
<reference evidence="3 4" key="1">
    <citation type="submission" date="2020-01" db="EMBL/GenBank/DDBJ databases">
        <authorList>
            <person name="Kim M.K."/>
        </authorList>
    </citation>
    <scope>NUCLEOTIDE SEQUENCE [LARGE SCALE GENOMIC DNA]</scope>
    <source>
        <strain evidence="3 4">172606-1</strain>
    </source>
</reference>
<dbReference type="EMBL" id="CP048222">
    <property type="protein sequence ID" value="QHT65437.1"/>
    <property type="molecule type" value="Genomic_DNA"/>
</dbReference>
<organism evidence="3 4">
    <name type="scientific">Rhodocytophaga rosea</name>
    <dbReference type="NCBI Taxonomy" id="2704465"/>
    <lineage>
        <taxon>Bacteria</taxon>
        <taxon>Pseudomonadati</taxon>
        <taxon>Bacteroidota</taxon>
        <taxon>Cytophagia</taxon>
        <taxon>Cytophagales</taxon>
        <taxon>Rhodocytophagaceae</taxon>
        <taxon>Rhodocytophaga</taxon>
    </lineage>
</organism>
<keyword evidence="3" id="KW-0645">Protease</keyword>
<dbReference type="Gene3D" id="2.170.130.10">
    <property type="entry name" value="TonB-dependent receptor, plug domain"/>
    <property type="match status" value="1"/>
</dbReference>
<dbReference type="SUPFAM" id="SSF56935">
    <property type="entry name" value="Porins"/>
    <property type="match status" value="1"/>
</dbReference>
<keyword evidence="1" id="KW-0732">Signal</keyword>
<evidence type="ECO:0000259" key="2">
    <source>
        <dbReference type="Pfam" id="PF07715"/>
    </source>
</evidence>
<feature type="signal peptide" evidence="1">
    <location>
        <begin position="1"/>
        <end position="18"/>
    </location>
</feature>
<evidence type="ECO:0000256" key="1">
    <source>
        <dbReference type="SAM" id="SignalP"/>
    </source>
</evidence>
<keyword evidence="3" id="KW-0121">Carboxypeptidase</keyword>
<dbReference type="InterPro" id="IPR012910">
    <property type="entry name" value="Plug_dom"/>
</dbReference>
<gene>
    <name evidence="3" type="ORF">GXP67_01475</name>
</gene>
<proteinExistence type="predicted"/>
<dbReference type="KEGG" id="rhoz:GXP67_01475"/>
<dbReference type="InterPro" id="IPR008969">
    <property type="entry name" value="CarboxyPept-like_regulatory"/>
</dbReference>
<protein>
    <submittedName>
        <fullName evidence="3">Carboxypeptidase-like regulatory domain-containing protein</fullName>
    </submittedName>
</protein>
<accession>A0A6C0GC20</accession>
<name>A0A6C0GC20_9BACT</name>
<dbReference type="Pfam" id="PF13715">
    <property type="entry name" value="CarbopepD_reg_2"/>
    <property type="match status" value="1"/>
</dbReference>
<keyword evidence="3" id="KW-0378">Hydrolase</keyword>
<feature type="domain" description="TonB-dependent receptor plug" evidence="2">
    <location>
        <begin position="134"/>
        <end position="222"/>
    </location>
</feature>
<keyword evidence="4" id="KW-1185">Reference proteome</keyword>
<dbReference type="Proteomes" id="UP000480178">
    <property type="component" value="Chromosome"/>
</dbReference>
<dbReference type="InterPro" id="IPR037066">
    <property type="entry name" value="Plug_dom_sf"/>
</dbReference>